<organism evidence="2">
    <name type="scientific">freshwater metagenome</name>
    <dbReference type="NCBI Taxonomy" id="449393"/>
    <lineage>
        <taxon>unclassified sequences</taxon>
        <taxon>metagenomes</taxon>
        <taxon>ecological metagenomes</taxon>
    </lineage>
</organism>
<dbReference type="AlphaFoldDB" id="A0A6J6CTV3"/>
<proteinExistence type="predicted"/>
<gene>
    <name evidence="2" type="ORF">UFOPK1421_01510</name>
    <name evidence="3" type="ORF">UFOPK4422_01351</name>
</gene>
<sequence>MESSRGGSQWAIARFREMVSQGGALALDEMSFLITAAVLNDENFDLIGQMARLDEIAAAVPSPTVTGIATYLFSGPEAFVANKAEYYDPDNSLLSRVIDRHAGIPITLSIVLIEVARRLGVPLVGVAMPGHFLVGVPEAHGNIPHTFVDPFGGGAIIDEQGCERIFHALAGSQQTFDRLFLSATHPMAVIERMLNNLKAIYVYQRDIAALRSVMCLRSCFPGLGPAEADEFRRLMAPLN</sequence>
<dbReference type="PANTHER" id="PTHR31350:SF21">
    <property type="entry name" value="F-BOX ONLY PROTEIN 21"/>
    <property type="match status" value="1"/>
</dbReference>
<dbReference type="Pfam" id="PF13369">
    <property type="entry name" value="Transglut_core2"/>
    <property type="match status" value="1"/>
</dbReference>
<dbReference type="InterPro" id="IPR032698">
    <property type="entry name" value="SirB1_N"/>
</dbReference>
<dbReference type="PANTHER" id="PTHR31350">
    <property type="entry name" value="SI:DKEY-261L7.2"/>
    <property type="match status" value="1"/>
</dbReference>
<evidence type="ECO:0000259" key="1">
    <source>
        <dbReference type="Pfam" id="PF13369"/>
    </source>
</evidence>
<evidence type="ECO:0000313" key="2">
    <source>
        <dbReference type="EMBL" id="CAB4554586.1"/>
    </source>
</evidence>
<name>A0A6J6CTV3_9ZZZZ</name>
<feature type="domain" description="Protein SirB1 N-terminal" evidence="1">
    <location>
        <begin position="66"/>
        <end position="195"/>
    </location>
</feature>
<dbReference type="EMBL" id="CAEZSL010000225">
    <property type="protein sequence ID" value="CAB4554586.1"/>
    <property type="molecule type" value="Genomic_DNA"/>
</dbReference>
<reference evidence="2" key="1">
    <citation type="submission" date="2020-05" db="EMBL/GenBank/DDBJ databases">
        <authorList>
            <person name="Chiriac C."/>
            <person name="Salcher M."/>
            <person name="Ghai R."/>
            <person name="Kavagutti S V."/>
        </authorList>
    </citation>
    <scope>NUCLEOTIDE SEQUENCE</scope>
</reference>
<accession>A0A6J6CTV3</accession>
<evidence type="ECO:0000313" key="3">
    <source>
        <dbReference type="EMBL" id="CAB5131254.1"/>
    </source>
</evidence>
<protein>
    <submittedName>
        <fullName evidence="2">Unannotated protein</fullName>
    </submittedName>
</protein>
<dbReference type="EMBL" id="CAFBRX010000165">
    <property type="protein sequence ID" value="CAB5131254.1"/>
    <property type="molecule type" value="Genomic_DNA"/>
</dbReference>